<dbReference type="EMBL" id="STGU01000017">
    <property type="protein sequence ID" value="THV31851.1"/>
    <property type="molecule type" value="Genomic_DNA"/>
</dbReference>
<organism evidence="1 2">
    <name type="scientific">Rhizobium rosettiformans W3</name>
    <dbReference type="NCBI Taxonomy" id="538378"/>
    <lineage>
        <taxon>Bacteria</taxon>
        <taxon>Pseudomonadati</taxon>
        <taxon>Pseudomonadota</taxon>
        <taxon>Alphaproteobacteria</taxon>
        <taxon>Hyphomicrobiales</taxon>
        <taxon>Rhizobiaceae</taxon>
        <taxon>Rhizobium/Agrobacterium group</taxon>
        <taxon>Rhizobium</taxon>
    </lineage>
</organism>
<proteinExistence type="predicted"/>
<sequence length="103" mass="11723">MIDVLASRSLATAVSARRETLRHLDCLTRQIAARAGRKAITVKTRSRARRRSGRRLYHQELVERLAFERWSELDTLTCRLVVQEQIIDALELHGHAPVLPLAG</sequence>
<protein>
    <submittedName>
        <fullName evidence="1">Uncharacterized protein</fullName>
    </submittedName>
</protein>
<comment type="caution">
    <text evidence="1">The sequence shown here is derived from an EMBL/GenBank/DDBJ whole genome shotgun (WGS) entry which is preliminary data.</text>
</comment>
<accession>A0A4S8PNS3</accession>
<evidence type="ECO:0000313" key="1">
    <source>
        <dbReference type="EMBL" id="THV31851.1"/>
    </source>
</evidence>
<reference evidence="1 2" key="1">
    <citation type="submission" date="2019-04" db="EMBL/GenBank/DDBJ databases">
        <title>genome sequence of strain W3.</title>
        <authorList>
            <person name="Gao J."/>
            <person name="Sun J."/>
        </authorList>
    </citation>
    <scope>NUCLEOTIDE SEQUENCE [LARGE SCALE GENOMIC DNA]</scope>
    <source>
        <strain evidence="1 2">W3</strain>
    </source>
</reference>
<dbReference type="Proteomes" id="UP000307378">
    <property type="component" value="Unassembled WGS sequence"/>
</dbReference>
<dbReference type="AlphaFoldDB" id="A0A4S8PNS3"/>
<name>A0A4S8PNS3_9HYPH</name>
<evidence type="ECO:0000313" key="2">
    <source>
        <dbReference type="Proteomes" id="UP000307378"/>
    </source>
</evidence>
<dbReference type="RefSeq" id="WP_136542978.1">
    <property type="nucleotide sequence ID" value="NZ_STGU01000017.1"/>
</dbReference>
<gene>
    <name evidence="1" type="ORF">FAA86_21135</name>
</gene>